<sequence>MGRSKLVLALGSKQELARSKLVLVLARSKRELEQELVRSKELVQVLARSKQELELALGSKLVLELVRSKLAQVLRSKLELARSSFSS</sequence>
<comment type="caution">
    <text evidence="1">The sequence shown here is derived from an EMBL/GenBank/DDBJ whole genome shotgun (WGS) entry which is preliminary data.</text>
</comment>
<accession>A0ABS8NHK9</accession>
<evidence type="ECO:0000313" key="2">
    <source>
        <dbReference type="Proteomes" id="UP001430306"/>
    </source>
</evidence>
<protein>
    <submittedName>
        <fullName evidence="1">Uncharacterized protein</fullName>
    </submittedName>
</protein>
<reference evidence="1" key="1">
    <citation type="submission" date="2021-11" db="EMBL/GenBank/DDBJ databases">
        <title>Genome sequence.</title>
        <authorList>
            <person name="Sun Q."/>
        </authorList>
    </citation>
    <scope>NUCLEOTIDE SEQUENCE</scope>
    <source>
        <strain evidence="1">JC740</strain>
    </source>
</reference>
<evidence type="ECO:0000313" key="1">
    <source>
        <dbReference type="EMBL" id="MCC9641966.1"/>
    </source>
</evidence>
<keyword evidence="2" id="KW-1185">Reference proteome</keyword>
<dbReference type="RefSeq" id="WP_230272519.1">
    <property type="nucleotide sequence ID" value="NZ_JAJKFW010000014.1"/>
</dbReference>
<dbReference type="EMBL" id="JAJKFW010000014">
    <property type="protein sequence ID" value="MCC9641966.1"/>
    <property type="molecule type" value="Genomic_DNA"/>
</dbReference>
<organism evidence="1 2">
    <name type="scientific">Rhodopirellula halodulae</name>
    <dbReference type="NCBI Taxonomy" id="2894198"/>
    <lineage>
        <taxon>Bacteria</taxon>
        <taxon>Pseudomonadati</taxon>
        <taxon>Planctomycetota</taxon>
        <taxon>Planctomycetia</taxon>
        <taxon>Pirellulales</taxon>
        <taxon>Pirellulaceae</taxon>
        <taxon>Rhodopirellula</taxon>
    </lineage>
</organism>
<proteinExistence type="predicted"/>
<dbReference type="Proteomes" id="UP001430306">
    <property type="component" value="Unassembled WGS sequence"/>
</dbReference>
<gene>
    <name evidence="1" type="ORF">LOC71_06745</name>
</gene>
<name>A0ABS8NHK9_9BACT</name>